<dbReference type="SUPFAM" id="SSF56228">
    <property type="entry name" value="Aldehyde ferredoxin oxidoreductase, N-terminal domain"/>
    <property type="match status" value="1"/>
</dbReference>
<dbReference type="EMBL" id="BART01008182">
    <property type="protein sequence ID" value="GAG70008.1"/>
    <property type="molecule type" value="Genomic_DNA"/>
</dbReference>
<organism evidence="1">
    <name type="scientific">marine sediment metagenome</name>
    <dbReference type="NCBI Taxonomy" id="412755"/>
    <lineage>
        <taxon>unclassified sequences</taxon>
        <taxon>metagenomes</taxon>
        <taxon>ecological metagenomes</taxon>
    </lineage>
</organism>
<name>X1ABG2_9ZZZZ</name>
<protein>
    <recommendedName>
        <fullName evidence="2">Aldehyde ferredoxin oxidoreductase N-terminal domain-containing protein</fullName>
    </recommendedName>
</protein>
<feature type="non-terminal residue" evidence="1">
    <location>
        <position position="43"/>
    </location>
</feature>
<gene>
    <name evidence="1" type="ORF">S01H4_18452</name>
</gene>
<comment type="caution">
    <text evidence="1">The sequence shown here is derived from an EMBL/GenBank/DDBJ whole genome shotgun (WGS) entry which is preliminary data.</text>
</comment>
<reference evidence="1" key="1">
    <citation type="journal article" date="2014" name="Front. Microbiol.">
        <title>High frequency of phylogenetically diverse reductive dehalogenase-homologous genes in deep subseafloor sedimentary metagenomes.</title>
        <authorList>
            <person name="Kawai M."/>
            <person name="Futagami T."/>
            <person name="Toyoda A."/>
            <person name="Takaki Y."/>
            <person name="Nishi S."/>
            <person name="Hori S."/>
            <person name="Arai W."/>
            <person name="Tsubouchi T."/>
            <person name="Morono Y."/>
            <person name="Uchiyama I."/>
            <person name="Ito T."/>
            <person name="Fujiyama A."/>
            <person name="Inagaki F."/>
            <person name="Takami H."/>
        </authorList>
    </citation>
    <scope>NUCLEOTIDE SEQUENCE</scope>
    <source>
        <strain evidence="1">Expedition CK06-06</strain>
    </source>
</reference>
<evidence type="ECO:0008006" key="2">
    <source>
        <dbReference type="Google" id="ProtNLM"/>
    </source>
</evidence>
<sequence>MKYKGYAGRLLNINLSKKSTKVVPLSEKLAKDYIGGVGIAAKI</sequence>
<proteinExistence type="predicted"/>
<accession>X1ABG2</accession>
<dbReference type="InterPro" id="IPR036503">
    <property type="entry name" value="Ald_Fedxn_OxRdtase_N_sf"/>
</dbReference>
<dbReference type="AlphaFoldDB" id="X1ABG2"/>
<dbReference type="Gene3D" id="3.60.9.10">
    <property type="entry name" value="Aldehyde ferredoxin oxidoreductase, N-terminal domain"/>
    <property type="match status" value="1"/>
</dbReference>
<evidence type="ECO:0000313" key="1">
    <source>
        <dbReference type="EMBL" id="GAG70008.1"/>
    </source>
</evidence>